<dbReference type="EMBL" id="AP013068">
    <property type="protein sequence ID" value="BAN49833.1"/>
    <property type="molecule type" value="Genomic_DNA"/>
</dbReference>
<organism evidence="1 2">
    <name type="scientific">Metapseudomonas resinovorans NBRC 106553</name>
    <dbReference type="NCBI Taxonomy" id="1245471"/>
    <lineage>
        <taxon>Bacteria</taxon>
        <taxon>Pseudomonadati</taxon>
        <taxon>Pseudomonadota</taxon>
        <taxon>Gammaproteobacteria</taxon>
        <taxon>Pseudomonadales</taxon>
        <taxon>Pseudomonadaceae</taxon>
        <taxon>Metapseudomonas</taxon>
    </lineage>
</organism>
<name>S6AUI8_METRE</name>
<dbReference type="AlphaFoldDB" id="S6AUI8"/>
<dbReference type="OrthoDB" id="7020398at2"/>
<dbReference type="PATRIC" id="fig|1245471.3.peg.4144"/>
<protein>
    <submittedName>
        <fullName evidence="1">Uncharacterized protein</fullName>
    </submittedName>
</protein>
<evidence type="ECO:0000313" key="1">
    <source>
        <dbReference type="EMBL" id="BAN49833.1"/>
    </source>
</evidence>
<accession>S6AUI8</accession>
<evidence type="ECO:0000313" key="2">
    <source>
        <dbReference type="Proteomes" id="UP000015503"/>
    </source>
</evidence>
<dbReference type="KEGG" id="pre:PCA10_41010"/>
<proteinExistence type="predicted"/>
<dbReference type="RefSeq" id="WP_016493967.1">
    <property type="nucleotide sequence ID" value="NC_021499.1"/>
</dbReference>
<reference evidence="1 2" key="1">
    <citation type="journal article" date="2013" name="Genome Announc.">
        <title>Complete Genome Sequence of the Carbazole Degrader Pseudomonas resinovorans Strain CA10 (NBRC 106553).</title>
        <authorList>
            <person name="Shintani M."/>
            <person name="Hosoyama A."/>
            <person name="Ohji S."/>
            <person name="Tsuchikane K."/>
            <person name="Takarada H."/>
            <person name="Yamazoe A."/>
            <person name="Fujita N."/>
            <person name="Nojiri H."/>
        </authorList>
    </citation>
    <scope>NUCLEOTIDE SEQUENCE [LARGE SCALE GENOMIC DNA]</scope>
    <source>
        <strain evidence="1 2">NBRC 106553</strain>
    </source>
</reference>
<dbReference type="HOGENOM" id="CLU_2383875_0_0_6"/>
<dbReference type="eggNOG" id="ENOG5031S59">
    <property type="taxonomic scope" value="Bacteria"/>
</dbReference>
<gene>
    <name evidence="1" type="ORF">PCA10_41010</name>
</gene>
<dbReference type="Proteomes" id="UP000015503">
    <property type="component" value="Chromosome"/>
</dbReference>
<keyword evidence="2" id="KW-1185">Reference proteome</keyword>
<sequence length="94" mass="10802">MITHYRIDGHLACGRHGDNLLATSELARVKCRNCRNTDVFKEARRDSRNAARRAARRAKASRAANDWRLSWEARLAAMPGRQRLPRGFGDQHYV</sequence>